<dbReference type="STRING" id="880073.Cabys_1657"/>
<dbReference type="PANTHER" id="PTHR36848:SF2">
    <property type="entry name" value="SECRETED PROTEIN"/>
    <property type="match status" value="1"/>
</dbReference>
<dbReference type="PaxDb" id="880073-Calab_2808"/>
<dbReference type="Proteomes" id="UP000004671">
    <property type="component" value="Chromosome"/>
</dbReference>
<accession>H1XRD4</accession>
<dbReference type="PANTHER" id="PTHR36848">
    <property type="entry name" value="DNA-BINDING PROTEIN (PUTATIVE SECRETED PROTEIN)-RELATED"/>
    <property type="match status" value="1"/>
</dbReference>
<dbReference type="SUPFAM" id="SSF49785">
    <property type="entry name" value="Galactose-binding domain-like"/>
    <property type="match status" value="1"/>
</dbReference>
<dbReference type="OrthoDB" id="9761519at2"/>
<dbReference type="HOGENOM" id="CLU_325894_0_0_0"/>
<evidence type="ECO:0000313" key="3">
    <source>
        <dbReference type="Proteomes" id="UP000004671"/>
    </source>
</evidence>
<dbReference type="InterPro" id="IPR053161">
    <property type="entry name" value="Ulvan_degrading_GH"/>
</dbReference>
<dbReference type="Proteomes" id="UP000183868">
    <property type="component" value="Chromosome"/>
</dbReference>
<evidence type="ECO:0000313" key="2">
    <source>
        <dbReference type="EMBL" id="EHO42415.1"/>
    </source>
</evidence>
<dbReference type="Gene3D" id="2.60.120.260">
    <property type="entry name" value="Galactose-binding domain-like"/>
    <property type="match status" value="1"/>
</dbReference>
<evidence type="ECO:0000313" key="1">
    <source>
        <dbReference type="EMBL" id="APF18406.1"/>
    </source>
</evidence>
<gene>
    <name evidence="1" type="ORF">Cabys_1657</name>
    <name evidence="2" type="ORF">Calab_2808</name>
</gene>
<sequence>MHWKIPALLNNGKDVSEIFAVKIVLDSHIKAETFRSFLLQLKSLGIKSIILAAPLLTLEKLLKAELTLISLFKDFKISVLFLPDFVRFFASDPVKNRKYLLKSLFCNVHYFKRHQILGFPVFHFWGEKPEIYSLKTPSDLSRICIPMAEDVDSIFLIKHAENGNIDTQIEEITAYFDRQTGTIKDYDAPPDSAAIIVLRAYFFSSNSENRFYLNYFDSSALAALQKQYKQSLDRLPLRIESIFYALDQMFEVTQQINKASYSPSLENVLNGMKKTIAYYYYLNAGHSVDNFFLKIVFKRFFNSVLRSRLEVIAPRVNYLVRVSSSLVDILPLDNQFLLSIDFNRFQINTPYFWQSFGAIKQMAAEGFANNQTEISALFSSLSEPALSAVEHKIYFDLLAQAGATRFWLNVEKIGAHFQLDPDFLQLQIEYLNQLINFLNKGMPTAKILMLMPSLDQDNALYFKSIELLSSSAIQFELISFDQFSSATLCKIEGKHLLFNQKAFDLIILPAIRTIPYRVLKKLFHYFKQGGHIAAFSALPGRVELKEKQKKFKKLKARLWLADEGSNSVSFIQDDSGGKSYFIPHLKELNTFLTFYLQQDIISVEGQNILIKVKETQNFYFIFLTNILKDQTNRFVLKSQLVRQPYEWNFKSREQTPVYYWNTFENVMEIPLKFAPWESRLLLIPKEAPTDNLWHLSFCSSQDFLIDAPDEETFILALAQEQLGPVDVLFENDHDQIATSLMITEQHLPLILPEDHWVLEIDAQKKVIHLQDLELAVDPQTSTISLRNTFMLKQFRPDFEYLLDLGAVLHMCHVRINSKAVGMRWYPPFHFKLSKFLKNGENEIELILSRPRIAGAHVLTPTTGYTLKGPLRIRLYKKFVIKTNV</sequence>
<dbReference type="EMBL" id="CM001402">
    <property type="protein sequence ID" value="EHO42415.1"/>
    <property type="molecule type" value="Genomic_DNA"/>
</dbReference>
<protein>
    <submittedName>
        <fullName evidence="2">Uncharacterized protein</fullName>
    </submittedName>
</protein>
<dbReference type="KEGG" id="caby:Cabys_1657"/>
<dbReference type="RefSeq" id="WP_006929753.1">
    <property type="nucleotide sequence ID" value="NZ_CM001402.1"/>
</dbReference>
<dbReference type="AlphaFoldDB" id="H1XRD4"/>
<dbReference type="InParanoid" id="H1XRD4"/>
<name>H1XRD4_CALAY</name>
<dbReference type="EMBL" id="CP018099">
    <property type="protein sequence ID" value="APF18406.1"/>
    <property type="molecule type" value="Genomic_DNA"/>
</dbReference>
<reference evidence="1 4" key="2">
    <citation type="submission" date="2016-11" db="EMBL/GenBank/DDBJ databases">
        <title>Genomic analysis of Caldithrix abyssi and proposal of a novel bacterial phylum Caldithrichaeota.</title>
        <authorList>
            <person name="Kublanov I."/>
            <person name="Sigalova O."/>
            <person name="Gavrilov S."/>
            <person name="Lebedinsky A."/>
            <person name="Ivanova N."/>
            <person name="Daum C."/>
            <person name="Reddy T."/>
            <person name="Klenk H.P."/>
            <person name="Goker M."/>
            <person name="Reva O."/>
            <person name="Miroshnichenko M."/>
            <person name="Kyprides N."/>
            <person name="Woyke T."/>
            <person name="Gelfand M."/>
        </authorList>
    </citation>
    <scope>NUCLEOTIDE SEQUENCE [LARGE SCALE GENOMIC DNA]</scope>
    <source>
        <strain evidence="1 4">LF13</strain>
    </source>
</reference>
<keyword evidence="3" id="KW-1185">Reference proteome</keyword>
<organism evidence="2 3">
    <name type="scientific">Caldithrix abyssi DSM 13497</name>
    <dbReference type="NCBI Taxonomy" id="880073"/>
    <lineage>
        <taxon>Bacteria</taxon>
        <taxon>Pseudomonadati</taxon>
        <taxon>Calditrichota</taxon>
        <taxon>Calditrichia</taxon>
        <taxon>Calditrichales</taxon>
        <taxon>Calditrichaceae</taxon>
        <taxon>Caldithrix</taxon>
    </lineage>
</organism>
<reference evidence="2 3" key="1">
    <citation type="submission" date="2011-09" db="EMBL/GenBank/DDBJ databases">
        <title>The permanent draft genome of Caldithrix abyssi DSM 13497.</title>
        <authorList>
            <consortium name="US DOE Joint Genome Institute (JGI-PGF)"/>
            <person name="Lucas S."/>
            <person name="Han J."/>
            <person name="Lapidus A."/>
            <person name="Bruce D."/>
            <person name="Goodwin L."/>
            <person name="Pitluck S."/>
            <person name="Peters L."/>
            <person name="Kyrpides N."/>
            <person name="Mavromatis K."/>
            <person name="Ivanova N."/>
            <person name="Mikhailova N."/>
            <person name="Chertkov O."/>
            <person name="Detter J.C."/>
            <person name="Tapia R."/>
            <person name="Han C."/>
            <person name="Land M."/>
            <person name="Hauser L."/>
            <person name="Markowitz V."/>
            <person name="Cheng J.-F."/>
            <person name="Hugenholtz P."/>
            <person name="Woyke T."/>
            <person name="Wu D."/>
            <person name="Spring S."/>
            <person name="Brambilla E."/>
            <person name="Klenk H.-P."/>
            <person name="Eisen J.A."/>
        </authorList>
    </citation>
    <scope>NUCLEOTIDE SEQUENCE [LARGE SCALE GENOMIC DNA]</scope>
    <source>
        <strain evidence="2 3">DSM 13497</strain>
    </source>
</reference>
<proteinExistence type="predicted"/>
<evidence type="ECO:0000313" key="4">
    <source>
        <dbReference type="Proteomes" id="UP000183868"/>
    </source>
</evidence>
<dbReference type="InterPro" id="IPR008979">
    <property type="entry name" value="Galactose-bd-like_sf"/>
</dbReference>